<name>A0A1F8ECZ0_9BACT</name>
<dbReference type="STRING" id="1802661.A2649_02785"/>
<dbReference type="EMBL" id="MGJB01000015">
    <property type="protein sequence ID" value="OGM98477.1"/>
    <property type="molecule type" value="Genomic_DNA"/>
</dbReference>
<sequence length="69" mass="7198">MGLVLNDGAMLITGTASYAGYGSGLNIEKVAEPPKDATPYGFVVPEPVKFAMQAVCVVSGIDIKRSHQS</sequence>
<comment type="caution">
    <text evidence="1">The sequence shown here is derived from an EMBL/GenBank/DDBJ whole genome shotgun (WGS) entry which is preliminary data.</text>
</comment>
<proteinExistence type="predicted"/>
<evidence type="ECO:0000313" key="1">
    <source>
        <dbReference type="EMBL" id="OGM98477.1"/>
    </source>
</evidence>
<reference evidence="1 2" key="1">
    <citation type="journal article" date="2016" name="Nat. Commun.">
        <title>Thousands of microbial genomes shed light on interconnected biogeochemical processes in an aquifer system.</title>
        <authorList>
            <person name="Anantharaman K."/>
            <person name="Brown C.T."/>
            <person name="Hug L.A."/>
            <person name="Sharon I."/>
            <person name="Castelle C.J."/>
            <person name="Probst A.J."/>
            <person name="Thomas B.C."/>
            <person name="Singh A."/>
            <person name="Wilkins M.J."/>
            <person name="Karaoz U."/>
            <person name="Brodie E.L."/>
            <person name="Williams K.H."/>
            <person name="Hubbard S.S."/>
            <person name="Banfield J.F."/>
        </authorList>
    </citation>
    <scope>NUCLEOTIDE SEQUENCE [LARGE SCALE GENOMIC DNA]</scope>
</reference>
<dbReference type="AlphaFoldDB" id="A0A1F8ECZ0"/>
<dbReference type="Proteomes" id="UP000176893">
    <property type="component" value="Unassembled WGS sequence"/>
</dbReference>
<organism evidence="1 2">
    <name type="scientific">Candidatus Yanofskybacteria bacterium RIFCSPHIGHO2_01_FULL_41_26</name>
    <dbReference type="NCBI Taxonomy" id="1802661"/>
    <lineage>
        <taxon>Bacteria</taxon>
        <taxon>Candidatus Yanofskyibacteriota</taxon>
    </lineage>
</organism>
<protein>
    <submittedName>
        <fullName evidence="1">Uncharacterized protein</fullName>
    </submittedName>
</protein>
<accession>A0A1F8ECZ0</accession>
<evidence type="ECO:0000313" key="2">
    <source>
        <dbReference type="Proteomes" id="UP000176893"/>
    </source>
</evidence>
<gene>
    <name evidence="1" type="ORF">A2649_02785</name>
</gene>